<feature type="domain" description="RNA-binding S4" evidence="4">
    <location>
        <begin position="6"/>
        <end position="71"/>
    </location>
</feature>
<dbReference type="GO" id="GO:0003723">
    <property type="term" value="F:RNA binding"/>
    <property type="evidence" value="ECO:0007669"/>
    <property type="project" value="UniProtKB-KW"/>
</dbReference>
<reference evidence="5 6" key="1">
    <citation type="journal article" date="2018" name="Environ. Microbiol.">
        <title>Novel energy conservation strategies and behaviour of Pelotomaculum schinkii driving syntrophic propionate catabolism.</title>
        <authorList>
            <person name="Hidalgo-Ahumada C.A.P."/>
            <person name="Nobu M.K."/>
            <person name="Narihiro T."/>
            <person name="Tamaki H."/>
            <person name="Liu W.T."/>
            <person name="Kamagata Y."/>
            <person name="Stams A.J.M."/>
            <person name="Imachi H."/>
            <person name="Sousa D.Z."/>
        </authorList>
    </citation>
    <scope>NUCLEOTIDE SEQUENCE [LARGE SCALE GENOMIC DNA]</scope>
    <source>
        <strain evidence="5 6">MGP</strain>
    </source>
</reference>
<dbReference type="Gene3D" id="3.40.50.150">
    <property type="entry name" value="Vaccinia Virus protein VP39"/>
    <property type="match status" value="1"/>
</dbReference>
<dbReference type="PROSITE" id="PS50889">
    <property type="entry name" value="S4"/>
    <property type="match status" value="1"/>
</dbReference>
<evidence type="ECO:0000256" key="3">
    <source>
        <dbReference type="PROSITE-ProRule" id="PRU00182"/>
    </source>
</evidence>
<dbReference type="NCBIfam" id="TIGR00478">
    <property type="entry name" value="tly"/>
    <property type="match status" value="1"/>
</dbReference>
<dbReference type="InterPro" id="IPR004538">
    <property type="entry name" value="Hemolysin_A/TlyA"/>
</dbReference>
<protein>
    <submittedName>
        <fullName evidence="5">16S/23S rRNA (Cytidine-2'-O)-methyltransferase TlyA</fullName>
        <ecNumber evidence="5">2.1.1.226</ecNumber>
    </submittedName>
</protein>
<dbReference type="OrthoDB" id="9784736at2"/>
<evidence type="ECO:0000256" key="2">
    <source>
        <dbReference type="ARBA" id="ARBA00029460"/>
    </source>
</evidence>
<evidence type="ECO:0000313" key="5">
    <source>
        <dbReference type="EMBL" id="TEB10046.1"/>
    </source>
</evidence>
<dbReference type="InterPro" id="IPR002942">
    <property type="entry name" value="S4_RNA-bd"/>
</dbReference>
<dbReference type="Pfam" id="PF01479">
    <property type="entry name" value="S4"/>
    <property type="match status" value="1"/>
</dbReference>
<name>A0A4Y7RML4_9FIRM</name>
<dbReference type="InterPro" id="IPR029063">
    <property type="entry name" value="SAM-dependent_MTases_sf"/>
</dbReference>
<sequence length="273" mass="29894">MSQEKQRLDVRLTEEGFYPSREKARAAIMAGLVFIKGEKADKPGLMVKPEAAIEVRGNQLPYVSRGGLKLAKAVQVFNIDLNGRVVLDVGASTGGFTDCALRHGARKVYAVDVGYGQLAWQLRNDPRVVVLERSNIRFLTKEALVETPDFATIDVSFISLGKVLPRVGELTTPGAEGVALVKPQFEAGREKVGKKGVVREPDIHIEVLRNIDALIAALGWAVKGLDYSPVTGPEGNIEYLLYFQKDGTNTEAASSIIETVNRAHDQLIKKKRK</sequence>
<keyword evidence="5" id="KW-0808">Transferase</keyword>
<gene>
    <name evidence="5" type="primary">tlyA</name>
    <name evidence="5" type="ORF">Pmgp_02639</name>
</gene>
<organism evidence="5 6">
    <name type="scientific">Pelotomaculum propionicicum</name>
    <dbReference type="NCBI Taxonomy" id="258475"/>
    <lineage>
        <taxon>Bacteria</taxon>
        <taxon>Bacillati</taxon>
        <taxon>Bacillota</taxon>
        <taxon>Clostridia</taxon>
        <taxon>Eubacteriales</taxon>
        <taxon>Desulfotomaculaceae</taxon>
        <taxon>Pelotomaculum</taxon>
    </lineage>
</organism>
<dbReference type="CDD" id="cd00165">
    <property type="entry name" value="S4"/>
    <property type="match status" value="1"/>
</dbReference>
<dbReference type="PANTHER" id="PTHR32319:SF0">
    <property type="entry name" value="BACTERIAL HEMOLYSIN-LIKE PROTEIN"/>
    <property type="match status" value="1"/>
</dbReference>
<dbReference type="PANTHER" id="PTHR32319">
    <property type="entry name" value="BACTERIAL HEMOLYSIN-LIKE PROTEIN"/>
    <property type="match status" value="1"/>
</dbReference>
<dbReference type="InterPro" id="IPR002877">
    <property type="entry name" value="RNA_MeTrfase_FtsJ_dom"/>
</dbReference>
<dbReference type="SUPFAM" id="SSF55174">
    <property type="entry name" value="Alpha-L RNA-binding motif"/>
    <property type="match status" value="1"/>
</dbReference>
<dbReference type="Pfam" id="PF01728">
    <property type="entry name" value="FtsJ"/>
    <property type="match status" value="1"/>
</dbReference>
<keyword evidence="1 3" id="KW-0694">RNA-binding</keyword>
<dbReference type="EC" id="2.1.1.226" evidence="5"/>
<evidence type="ECO:0000256" key="1">
    <source>
        <dbReference type="ARBA" id="ARBA00022884"/>
    </source>
</evidence>
<proteinExistence type="inferred from homology"/>
<dbReference type="GO" id="GO:0008168">
    <property type="term" value="F:methyltransferase activity"/>
    <property type="evidence" value="ECO:0007669"/>
    <property type="project" value="UniProtKB-KW"/>
</dbReference>
<dbReference type="PIRSF" id="PIRSF005578">
    <property type="entry name" value="TlyA"/>
    <property type="match status" value="1"/>
</dbReference>
<evidence type="ECO:0000259" key="4">
    <source>
        <dbReference type="SMART" id="SM00363"/>
    </source>
</evidence>
<dbReference type="InterPro" id="IPR036986">
    <property type="entry name" value="S4_RNA-bd_sf"/>
</dbReference>
<dbReference type="SMART" id="SM00363">
    <property type="entry name" value="S4"/>
    <property type="match status" value="1"/>
</dbReference>
<keyword evidence="6" id="KW-1185">Reference proteome</keyword>
<comment type="caution">
    <text evidence="5">The sequence shown here is derived from an EMBL/GenBank/DDBJ whole genome shotgun (WGS) entry which is preliminary data.</text>
</comment>
<dbReference type="SUPFAM" id="SSF53335">
    <property type="entry name" value="S-adenosyl-L-methionine-dependent methyltransferases"/>
    <property type="match status" value="1"/>
</dbReference>
<comment type="similarity">
    <text evidence="2">Belongs to the TlyA family.</text>
</comment>
<keyword evidence="5" id="KW-0489">Methyltransferase</keyword>
<evidence type="ECO:0000313" key="6">
    <source>
        <dbReference type="Proteomes" id="UP000297597"/>
    </source>
</evidence>
<dbReference type="CDD" id="cd02440">
    <property type="entry name" value="AdoMet_MTases"/>
    <property type="match status" value="1"/>
</dbReference>
<dbReference type="GO" id="GO:0032259">
    <property type="term" value="P:methylation"/>
    <property type="evidence" value="ECO:0007669"/>
    <property type="project" value="UniProtKB-KW"/>
</dbReference>
<accession>A0A4Y7RML4</accession>
<dbReference type="EMBL" id="QFFZ01000033">
    <property type="protein sequence ID" value="TEB10046.1"/>
    <property type="molecule type" value="Genomic_DNA"/>
</dbReference>
<dbReference type="Gene3D" id="3.10.290.10">
    <property type="entry name" value="RNA-binding S4 domain"/>
    <property type="match status" value="1"/>
</dbReference>
<dbReference type="InterPro" id="IPR047048">
    <property type="entry name" value="TlyA"/>
</dbReference>
<dbReference type="RefSeq" id="WP_134214451.1">
    <property type="nucleotide sequence ID" value="NZ_QFFZ01000033.1"/>
</dbReference>
<dbReference type="AlphaFoldDB" id="A0A4Y7RML4"/>
<dbReference type="Proteomes" id="UP000297597">
    <property type="component" value="Unassembled WGS sequence"/>
</dbReference>